<dbReference type="Gene3D" id="3.60.130.10">
    <property type="entry name" value="Clavaminate synthase-like"/>
    <property type="match status" value="1"/>
</dbReference>
<evidence type="ECO:0000259" key="8">
    <source>
        <dbReference type="Pfam" id="PF02668"/>
    </source>
</evidence>
<evidence type="ECO:0000313" key="10">
    <source>
        <dbReference type="Proteomes" id="UP000248340"/>
    </source>
</evidence>
<dbReference type="VEuPathDB" id="FungiDB:BO82DRAFT_413280"/>
<evidence type="ECO:0000256" key="6">
    <source>
        <dbReference type="ARBA" id="ARBA00023004"/>
    </source>
</evidence>
<proteinExistence type="inferred from homology"/>
<comment type="similarity">
    <text evidence="2">Belongs to the TfdA dioxygenase family.</text>
</comment>
<dbReference type="FunFam" id="3.60.130.10:FF:000007">
    <property type="entry name" value="Alpha-ketoglutarate-dependent taurine dioxygenase"/>
    <property type="match status" value="1"/>
</dbReference>
<dbReference type="GeneID" id="37142608"/>
<feature type="region of interest" description="Disordered" evidence="7">
    <location>
        <begin position="1"/>
        <end position="33"/>
    </location>
</feature>
<evidence type="ECO:0000256" key="5">
    <source>
        <dbReference type="ARBA" id="ARBA00023002"/>
    </source>
</evidence>
<keyword evidence="6" id="KW-0408">Iron</keyword>
<dbReference type="GO" id="GO:0016706">
    <property type="term" value="F:2-oxoglutarate-dependent dioxygenase activity"/>
    <property type="evidence" value="ECO:0007669"/>
    <property type="project" value="TreeGrafter"/>
</dbReference>
<comment type="cofactor">
    <cofactor evidence="1">
        <name>Fe(2+)</name>
        <dbReference type="ChEBI" id="CHEBI:29033"/>
    </cofactor>
</comment>
<gene>
    <name evidence="9" type="ORF">BO82DRAFT_413280</name>
</gene>
<dbReference type="InterPro" id="IPR051323">
    <property type="entry name" value="AtsK-like"/>
</dbReference>
<dbReference type="PANTHER" id="PTHR30468:SF29">
    <property type="entry name" value="FAMILY TAURINE DIOXYGENASE, PUTATIVE-RELATED"/>
    <property type="match status" value="1"/>
</dbReference>
<dbReference type="RefSeq" id="XP_025492849.1">
    <property type="nucleotide sequence ID" value="XM_025639866.1"/>
</dbReference>
<evidence type="ECO:0000256" key="2">
    <source>
        <dbReference type="ARBA" id="ARBA00005896"/>
    </source>
</evidence>
<dbReference type="Proteomes" id="UP000248340">
    <property type="component" value="Unassembled WGS sequence"/>
</dbReference>
<reference evidence="9 10" key="1">
    <citation type="submission" date="2016-12" db="EMBL/GenBank/DDBJ databases">
        <title>The genomes of Aspergillus section Nigri reveals drivers in fungal speciation.</title>
        <authorList>
            <consortium name="DOE Joint Genome Institute"/>
            <person name="Vesth T.C."/>
            <person name="Nybo J."/>
            <person name="Theobald S."/>
            <person name="Brandl J."/>
            <person name="Frisvad J.C."/>
            <person name="Nielsen K.F."/>
            <person name="Lyhne E.K."/>
            <person name="Kogle M.E."/>
            <person name="Kuo A."/>
            <person name="Riley R."/>
            <person name="Clum A."/>
            <person name="Nolan M."/>
            <person name="Lipzen A."/>
            <person name="Salamov A."/>
            <person name="Henrissat B."/>
            <person name="Wiebenga A."/>
            <person name="De Vries R.P."/>
            <person name="Grigoriev I.V."/>
            <person name="Mortensen U.H."/>
            <person name="Andersen M.R."/>
            <person name="Baker S.E."/>
        </authorList>
    </citation>
    <scope>NUCLEOTIDE SEQUENCE [LARGE SCALE GENOMIC DNA]</scope>
    <source>
        <strain evidence="9 10">CBS 121591</strain>
    </source>
</reference>
<dbReference type="InterPro" id="IPR003819">
    <property type="entry name" value="TauD/TfdA-like"/>
</dbReference>
<organism evidence="9 10">
    <name type="scientific">Aspergillus uvarum CBS 121591</name>
    <dbReference type="NCBI Taxonomy" id="1448315"/>
    <lineage>
        <taxon>Eukaryota</taxon>
        <taxon>Fungi</taxon>
        <taxon>Dikarya</taxon>
        <taxon>Ascomycota</taxon>
        <taxon>Pezizomycotina</taxon>
        <taxon>Eurotiomycetes</taxon>
        <taxon>Eurotiomycetidae</taxon>
        <taxon>Eurotiales</taxon>
        <taxon>Aspergillaceae</taxon>
        <taxon>Aspergillus</taxon>
        <taxon>Aspergillus subgen. Circumdati</taxon>
    </lineage>
</organism>
<dbReference type="GO" id="GO:0046872">
    <property type="term" value="F:metal ion binding"/>
    <property type="evidence" value="ECO:0007669"/>
    <property type="project" value="UniProtKB-KW"/>
</dbReference>
<dbReference type="PANTHER" id="PTHR30468">
    <property type="entry name" value="ALPHA-KETOGLUTARATE-DEPENDENT SULFONATE DIOXYGENASE"/>
    <property type="match status" value="1"/>
</dbReference>
<dbReference type="OrthoDB" id="10257314at2759"/>
<keyword evidence="4 9" id="KW-0223">Dioxygenase</keyword>
<keyword evidence="3" id="KW-0479">Metal-binding</keyword>
<dbReference type="STRING" id="1448315.A0A319CEH9"/>
<name>A0A319CEH9_9EURO</name>
<dbReference type="AlphaFoldDB" id="A0A319CEH9"/>
<dbReference type="GO" id="GO:0005737">
    <property type="term" value="C:cytoplasm"/>
    <property type="evidence" value="ECO:0007669"/>
    <property type="project" value="TreeGrafter"/>
</dbReference>
<dbReference type="EMBL" id="KZ821694">
    <property type="protein sequence ID" value="PYH82649.1"/>
    <property type="molecule type" value="Genomic_DNA"/>
</dbReference>
<evidence type="ECO:0000313" key="9">
    <source>
        <dbReference type="EMBL" id="PYH82649.1"/>
    </source>
</evidence>
<feature type="domain" description="TauD/TfdA-like" evidence="8">
    <location>
        <begin position="83"/>
        <end position="359"/>
    </location>
</feature>
<dbReference type="SUPFAM" id="SSF51197">
    <property type="entry name" value="Clavaminate synthase-like"/>
    <property type="match status" value="1"/>
</dbReference>
<protein>
    <submittedName>
        <fullName evidence="9">Putative TfdA family taurine dioxygenase</fullName>
    </submittedName>
</protein>
<dbReference type="Pfam" id="PF02668">
    <property type="entry name" value="TauD"/>
    <property type="match status" value="1"/>
</dbReference>
<keyword evidence="10" id="KW-1185">Reference proteome</keyword>
<dbReference type="InterPro" id="IPR042098">
    <property type="entry name" value="TauD-like_sf"/>
</dbReference>
<evidence type="ECO:0000256" key="3">
    <source>
        <dbReference type="ARBA" id="ARBA00022723"/>
    </source>
</evidence>
<evidence type="ECO:0000256" key="1">
    <source>
        <dbReference type="ARBA" id="ARBA00001954"/>
    </source>
</evidence>
<evidence type="ECO:0000256" key="7">
    <source>
        <dbReference type="SAM" id="MobiDB-lite"/>
    </source>
</evidence>
<accession>A0A319CEH9</accession>
<keyword evidence="5" id="KW-0560">Oxidoreductase</keyword>
<sequence>MGSIQPSEPKEVVLPPRPPNLPHPEYRTPRGVSPLDSVRAAGLQYPNYTPFKLPNLAIQPFADRGLSSSPNKQDLLSAAAEIIHLTPEIGTELTGLQLTQLTDVQKNDLARLVAERGVVFFRDQNMDVHEQIAFGAYFGELHIHQMAGIIPDLPWVHPIHKDETAVNGRSHQIWHSDVSYELQPPGLTMLKMDTLPRAGPGGEETGGDTIWASGYALYESLSPKLRAFLETLEAKHSGLEQAEKALRTSGCLRRDPIETNVSVTVCIPSVSMSRKRTAANLHPVVRTHPVTGWKTLYVNENFTKEIVGLEKRIGDGILDTLYRTVAEGYEFQVRWKWTKNAVAIWDNRATFHTGIFDYCESCFPHLRHGLRVAPQAETPYFDPNSKTRKEALAEEASKKA</sequence>
<evidence type="ECO:0000256" key="4">
    <source>
        <dbReference type="ARBA" id="ARBA00022964"/>
    </source>
</evidence>